<reference evidence="3" key="1">
    <citation type="submission" date="2016-11" db="EMBL/GenBank/DDBJ databases">
        <authorList>
            <person name="Varghese N."/>
            <person name="Submissions S."/>
        </authorList>
    </citation>
    <scope>NUCLEOTIDE SEQUENCE [LARGE SCALE GENOMIC DNA]</scope>
    <source>
        <strain evidence="3">DSM 22623</strain>
    </source>
</reference>
<dbReference type="RefSeq" id="WP_073319335.1">
    <property type="nucleotide sequence ID" value="NZ_FQYP01000008.1"/>
</dbReference>
<dbReference type="EMBL" id="FQYP01000008">
    <property type="protein sequence ID" value="SHJ40906.1"/>
    <property type="molecule type" value="Genomic_DNA"/>
</dbReference>
<gene>
    <name evidence="2" type="ORF">SAMN04488508_108208</name>
</gene>
<name>A0A1M6J2J0_9FLAO</name>
<evidence type="ECO:0000313" key="3">
    <source>
        <dbReference type="Proteomes" id="UP000184432"/>
    </source>
</evidence>
<evidence type="ECO:0000256" key="1">
    <source>
        <dbReference type="SAM" id="Phobius"/>
    </source>
</evidence>
<evidence type="ECO:0008006" key="4">
    <source>
        <dbReference type="Google" id="ProtNLM"/>
    </source>
</evidence>
<feature type="transmembrane region" description="Helical" evidence="1">
    <location>
        <begin position="199"/>
        <end position="223"/>
    </location>
</feature>
<dbReference type="OrthoDB" id="1273297at2"/>
<proteinExistence type="predicted"/>
<keyword evidence="1" id="KW-1133">Transmembrane helix</keyword>
<keyword evidence="1" id="KW-0812">Transmembrane</keyword>
<dbReference type="Proteomes" id="UP000184432">
    <property type="component" value="Unassembled WGS sequence"/>
</dbReference>
<feature type="transmembrane region" description="Helical" evidence="1">
    <location>
        <begin position="31"/>
        <end position="53"/>
    </location>
</feature>
<feature type="transmembrane region" description="Helical" evidence="1">
    <location>
        <begin position="230"/>
        <end position="249"/>
    </location>
</feature>
<feature type="transmembrane region" description="Helical" evidence="1">
    <location>
        <begin position="149"/>
        <end position="167"/>
    </location>
</feature>
<dbReference type="STRING" id="570521.SAMN04488508_108208"/>
<organism evidence="2 3">
    <name type="scientific">Aquimarina spongiae</name>
    <dbReference type="NCBI Taxonomy" id="570521"/>
    <lineage>
        <taxon>Bacteria</taxon>
        <taxon>Pseudomonadati</taxon>
        <taxon>Bacteroidota</taxon>
        <taxon>Flavobacteriia</taxon>
        <taxon>Flavobacteriales</taxon>
        <taxon>Flavobacteriaceae</taxon>
        <taxon>Aquimarina</taxon>
    </lineage>
</organism>
<dbReference type="AlphaFoldDB" id="A0A1M6J2J0"/>
<feature type="transmembrane region" description="Helical" evidence="1">
    <location>
        <begin position="174"/>
        <end position="193"/>
    </location>
</feature>
<evidence type="ECO:0000313" key="2">
    <source>
        <dbReference type="EMBL" id="SHJ40906.1"/>
    </source>
</evidence>
<keyword evidence="1" id="KW-0472">Membrane</keyword>
<protein>
    <recommendedName>
        <fullName evidence="4">TrbL/VirB6 plasmid conjugal transfer protein</fullName>
    </recommendedName>
</protein>
<sequence>MDIFEVLEVLGDFIFNGDGTITALNGFIDALMPYCYLLATIIMVILVATKVITYFANPSSNMDPYVLVKPILVLSALFLYRPLVDFLIVQPVDLITDAVEAASLEATNIGNMNSFRNVVDQGLTAFADGDNNDGVSIYDFLQVSAALEFIHLLIQIVALVIIGFILLKQLVLKGIYLILGVLVLPLSLIPSNFEILKKWFFGFLSVLLWLPVLRIFQTIIALIHNAPLEGFAQPLFAVVMQVVMIYYIWNVPKYANFLVSSAGESGGSIVSDGINTVSSVYQMYGLRSLGKNQNK</sequence>
<feature type="transmembrane region" description="Helical" evidence="1">
    <location>
        <begin position="65"/>
        <end position="83"/>
    </location>
</feature>
<accession>A0A1M6J2J0</accession>
<keyword evidence="3" id="KW-1185">Reference proteome</keyword>